<protein>
    <submittedName>
        <fullName evidence="1">Uncharacterized protein</fullName>
    </submittedName>
</protein>
<gene>
    <name evidence="1" type="ordered locus">XfasM23_2197</name>
</gene>
<sequence length="169" mass="19530">MTFNDIMNRVLPAQDKSSSHRLVFLLTMIFFVFLQNVHANNVHTPTIKTSKMIPDEDREYAESMFKEHPEIFPKGRRSSILHGIILLGMTPFEAKLAGGAFFYKVTADTSRWPEHSDPMKVMWAQSIKPDNSEIWMTFKNAYQFPGEGDIPFRVHFKKGHAVNIEKLDK</sequence>
<name>B2IAP2_XYLF2</name>
<dbReference type="AlphaFoldDB" id="B2IAP2"/>
<dbReference type="RefSeq" id="WP_004090253.1">
    <property type="nucleotide sequence ID" value="NC_010577.1"/>
</dbReference>
<reference evidence="1 2" key="1">
    <citation type="journal article" date="2010" name="J. Bacteriol.">
        <title>Whole genome sequences of two Xylella fastidiosa strains (M12 and M23) causing almond leaf scorch disease in California.</title>
        <authorList>
            <person name="Chen J."/>
            <person name="Xie G."/>
            <person name="Han S."/>
            <person name="Chertkov O."/>
            <person name="Sims D."/>
            <person name="Civerolo E.L."/>
        </authorList>
    </citation>
    <scope>NUCLEOTIDE SEQUENCE [LARGE SCALE GENOMIC DNA]</scope>
    <source>
        <strain evidence="1 2">M23</strain>
    </source>
</reference>
<dbReference type="HOGENOM" id="CLU_134489_0_0_6"/>
<proteinExistence type="predicted"/>
<organism evidence="1 2">
    <name type="scientific">Xylella fastidiosa (strain M23)</name>
    <dbReference type="NCBI Taxonomy" id="405441"/>
    <lineage>
        <taxon>Bacteria</taxon>
        <taxon>Pseudomonadati</taxon>
        <taxon>Pseudomonadota</taxon>
        <taxon>Gammaproteobacteria</taxon>
        <taxon>Lysobacterales</taxon>
        <taxon>Lysobacteraceae</taxon>
        <taxon>Xylella</taxon>
    </lineage>
</organism>
<dbReference type="KEGG" id="xfn:XfasM23_2197"/>
<evidence type="ECO:0000313" key="1">
    <source>
        <dbReference type="EMBL" id="ACB93592.1"/>
    </source>
</evidence>
<dbReference type="EMBL" id="CP001011">
    <property type="protein sequence ID" value="ACB93592.1"/>
    <property type="molecule type" value="Genomic_DNA"/>
</dbReference>
<dbReference type="GeneID" id="93905962"/>
<accession>B2IAP2</accession>
<dbReference type="Proteomes" id="UP000001698">
    <property type="component" value="Chromosome"/>
</dbReference>
<evidence type="ECO:0000313" key="2">
    <source>
        <dbReference type="Proteomes" id="UP000001698"/>
    </source>
</evidence>